<protein>
    <submittedName>
        <fullName evidence="1">Uncharacterized protein</fullName>
    </submittedName>
</protein>
<reference evidence="1 2" key="1">
    <citation type="submission" date="2017-11" db="EMBL/GenBank/DDBJ databases">
        <title>De-novo sequencing of pomegranate (Punica granatum L.) genome.</title>
        <authorList>
            <person name="Akparov Z."/>
            <person name="Amiraslanov A."/>
            <person name="Hajiyeva S."/>
            <person name="Abbasov M."/>
            <person name="Kaur K."/>
            <person name="Hamwieh A."/>
            <person name="Solovyev V."/>
            <person name="Salamov A."/>
            <person name="Braich B."/>
            <person name="Kosarev P."/>
            <person name="Mahmoud A."/>
            <person name="Hajiyev E."/>
            <person name="Babayeva S."/>
            <person name="Izzatullayeva V."/>
            <person name="Mammadov A."/>
            <person name="Mammadov A."/>
            <person name="Sharifova S."/>
            <person name="Ojaghi J."/>
            <person name="Eynullazada K."/>
            <person name="Bayramov B."/>
            <person name="Abdulazimova A."/>
            <person name="Shahmuradov I."/>
        </authorList>
    </citation>
    <scope>NUCLEOTIDE SEQUENCE [LARGE SCALE GENOMIC DNA]</scope>
    <source>
        <strain evidence="2">cv. AG2017</strain>
        <tissue evidence="1">Leaf</tissue>
    </source>
</reference>
<gene>
    <name evidence="1" type="ORF">CRG98_015322</name>
</gene>
<accession>A0A2I0K6X3</accession>
<sequence length="279" mass="29872">MLDGDALVFIVGVVCGERLVRLPFPTCLVTPVDGAPWRIGALEAECVLPWGLCCMLWVMGLCSSEGLTCPGVSLNLDGDAYVGIQWFARSSPSSASKGVPLRLALLPSEYREKDPIRVLREVGMRSRPKEGSRSRVPSGQESACCPGGWLVATAEGGLGPFFGQQYDRAGSPVAGRPGHALFVGAVACIFFGGRTHSVVLVDVLGCAKIRVLDHSLTRLVARGEWGMSFAWEELERARLRKAPVLGEDLAEASILECVRGPPRALFLDLSKAAFAQASF</sequence>
<dbReference type="EMBL" id="PGOL01000839">
    <property type="protein sequence ID" value="PKI64282.1"/>
    <property type="molecule type" value="Genomic_DNA"/>
</dbReference>
<dbReference type="Proteomes" id="UP000233551">
    <property type="component" value="Unassembled WGS sequence"/>
</dbReference>
<evidence type="ECO:0000313" key="2">
    <source>
        <dbReference type="Proteomes" id="UP000233551"/>
    </source>
</evidence>
<evidence type="ECO:0000313" key="1">
    <source>
        <dbReference type="EMBL" id="PKI64282.1"/>
    </source>
</evidence>
<name>A0A2I0K6X3_PUNGR</name>
<organism evidence="1 2">
    <name type="scientific">Punica granatum</name>
    <name type="common">Pomegranate</name>
    <dbReference type="NCBI Taxonomy" id="22663"/>
    <lineage>
        <taxon>Eukaryota</taxon>
        <taxon>Viridiplantae</taxon>
        <taxon>Streptophyta</taxon>
        <taxon>Embryophyta</taxon>
        <taxon>Tracheophyta</taxon>
        <taxon>Spermatophyta</taxon>
        <taxon>Magnoliopsida</taxon>
        <taxon>eudicotyledons</taxon>
        <taxon>Gunneridae</taxon>
        <taxon>Pentapetalae</taxon>
        <taxon>rosids</taxon>
        <taxon>malvids</taxon>
        <taxon>Myrtales</taxon>
        <taxon>Lythraceae</taxon>
        <taxon>Punica</taxon>
    </lineage>
</organism>
<proteinExistence type="predicted"/>
<keyword evidence="2" id="KW-1185">Reference proteome</keyword>
<comment type="caution">
    <text evidence="1">The sequence shown here is derived from an EMBL/GenBank/DDBJ whole genome shotgun (WGS) entry which is preliminary data.</text>
</comment>
<dbReference type="AlphaFoldDB" id="A0A2I0K6X3"/>